<name>A0ABN9RP22_9DINO</name>
<proteinExistence type="predicted"/>
<evidence type="ECO:0000256" key="1">
    <source>
        <dbReference type="SAM" id="MobiDB-lite"/>
    </source>
</evidence>
<dbReference type="Proteomes" id="UP001189429">
    <property type="component" value="Unassembled WGS sequence"/>
</dbReference>
<feature type="non-terminal residue" evidence="2">
    <location>
        <position position="946"/>
    </location>
</feature>
<dbReference type="EMBL" id="CAUYUJ010007441">
    <property type="protein sequence ID" value="CAK0820748.1"/>
    <property type="molecule type" value="Genomic_DNA"/>
</dbReference>
<protein>
    <submittedName>
        <fullName evidence="2">Uncharacterized protein</fullName>
    </submittedName>
</protein>
<reference evidence="2" key="1">
    <citation type="submission" date="2023-10" db="EMBL/GenBank/DDBJ databases">
        <authorList>
            <person name="Chen Y."/>
            <person name="Shah S."/>
            <person name="Dougan E. K."/>
            <person name="Thang M."/>
            <person name="Chan C."/>
        </authorList>
    </citation>
    <scope>NUCLEOTIDE SEQUENCE [LARGE SCALE GENOMIC DNA]</scope>
</reference>
<feature type="compositionally biased region" description="Polar residues" evidence="1">
    <location>
        <begin position="187"/>
        <end position="196"/>
    </location>
</feature>
<keyword evidence="3" id="KW-1185">Reference proteome</keyword>
<feature type="region of interest" description="Disordered" evidence="1">
    <location>
        <begin position="177"/>
        <end position="197"/>
    </location>
</feature>
<organism evidence="2 3">
    <name type="scientific">Prorocentrum cordatum</name>
    <dbReference type="NCBI Taxonomy" id="2364126"/>
    <lineage>
        <taxon>Eukaryota</taxon>
        <taxon>Sar</taxon>
        <taxon>Alveolata</taxon>
        <taxon>Dinophyceae</taxon>
        <taxon>Prorocentrales</taxon>
        <taxon>Prorocentraceae</taxon>
        <taxon>Prorocentrum</taxon>
    </lineage>
</organism>
<gene>
    <name evidence="2" type="ORF">PCOR1329_LOCUS22306</name>
</gene>
<evidence type="ECO:0000313" key="3">
    <source>
        <dbReference type="Proteomes" id="UP001189429"/>
    </source>
</evidence>
<evidence type="ECO:0000313" key="2">
    <source>
        <dbReference type="EMBL" id="CAK0820748.1"/>
    </source>
</evidence>
<comment type="caution">
    <text evidence="2">The sequence shown here is derived from an EMBL/GenBank/DDBJ whole genome shotgun (WGS) entry which is preliminary data.</text>
</comment>
<sequence>MTFVAQVGLSWATNLVDRAFPSISALAASAETCYLLEGLGGVKSLGLSVFGLGGVLGWLIRCVLTDCDAAEYEDICGEPPPALAAAEGRLKYCLNPDGDVYPRALKCPPLHSLTGFDETGQELVVCREGQLRDGVRRMPSLYGSNWFPSIREYQDAMEFCVDPPGPNRRLVGKQALGDSAAGPTASRGMSQGTGQLSDPGANVWMCIEAPSSGGKGMPLASDQADEWVAMGKVVMFKRGTEVLVAKQVPAGEASEGPDARTLSVVLSHEGERRREFAAAVRGMTETTWAFWPLRGPRTVLWCLRFILQQDHSPKARHARWKHECNLSISDVGVSDHELCMRLFEIGSSYDQLNLPGLAIMEYVARRAQMAEWRYRDRILGRGDGDELLEMNFCISALPRPDHVSEQLHKEMMATKERRKLLEERALTGGAAGNADGRPLQQKVSNQSAEIKRLMDKLKAAWVAGDGGQAAAVDSWTSEALRALNSLYSRPWCEAPEGQSAAQAAGVQHLRDSIVLAGPPPFSAAAAHRELRRNLPGYSESEPVARYQKEKLSLPSSAPLRDLTPVLEGGAHHYWVDWDSRILRRDPTGIAKIRLYVDETLRGDPSQYAEFIILLFEKSLVNLTTPASATVGLFFVRKANGDCRVIFDARQVNQYFEAPEYVQLPTGSAWARTSMDVDKGLQVCQMDAESAFYRILAPRGLEEWCRLPRVDLREVRRLRPELAPSDLKGAYATPQLLALAMGFSWSLYFCREAVGARARAASAPRRDFARGRHGGPELESGPKVAACVDGVAVVSQDRHAAVDLGKKRLASLEEGGLRCKGLEEPARGVKFTGLVFDQKAGAIRVPCERMWRVRLAFLHVCDRGWASGGELMVLAGHFTWAALLRRPLMSILPSVYKFSEWAGPRRRRLWPQVEEELRMGAVLIVFAQIQCRRFIDPEVLATDASTG</sequence>
<accession>A0ABN9RP22</accession>